<dbReference type="PANTHER" id="PTHR33514:SF13">
    <property type="entry name" value="PROTEIN ABCI12, CHLOROPLASTIC"/>
    <property type="match status" value="1"/>
</dbReference>
<dbReference type="CDD" id="cd16914">
    <property type="entry name" value="EcfT"/>
    <property type="match status" value="1"/>
</dbReference>
<dbReference type="Pfam" id="PF02361">
    <property type="entry name" value="CbiQ"/>
    <property type="match status" value="1"/>
</dbReference>
<dbReference type="InterPro" id="IPR003339">
    <property type="entry name" value="ABC/ECF_trnsptr_transmembrane"/>
</dbReference>
<evidence type="ECO:0000256" key="6">
    <source>
        <dbReference type="SAM" id="Phobius"/>
    </source>
</evidence>
<feature type="transmembrane region" description="Helical" evidence="6">
    <location>
        <begin position="95"/>
        <end position="115"/>
    </location>
</feature>
<gene>
    <name evidence="7" type="ORF">GGD50_000262</name>
</gene>
<feature type="transmembrane region" description="Helical" evidence="6">
    <location>
        <begin position="64"/>
        <end position="83"/>
    </location>
</feature>
<evidence type="ECO:0000256" key="2">
    <source>
        <dbReference type="ARBA" id="ARBA00008564"/>
    </source>
</evidence>
<protein>
    <submittedName>
        <fullName evidence="7">Biotin transport system permease protein</fullName>
    </submittedName>
</protein>
<dbReference type="GO" id="GO:0005886">
    <property type="term" value="C:plasma membrane"/>
    <property type="evidence" value="ECO:0007669"/>
    <property type="project" value="TreeGrafter"/>
</dbReference>
<comment type="caution">
    <text evidence="7">The sequence shown here is derived from an EMBL/GenBank/DDBJ whole genome shotgun (WGS) entry which is preliminary data.</text>
</comment>
<comment type="similarity">
    <text evidence="2">Belongs to the CbiQ family.</text>
</comment>
<keyword evidence="4 6" id="KW-1133">Transmembrane helix</keyword>
<evidence type="ECO:0000256" key="1">
    <source>
        <dbReference type="ARBA" id="ARBA00004141"/>
    </source>
</evidence>
<comment type="subcellular location">
    <subcellularLocation>
        <location evidence="1">Membrane</location>
        <topology evidence="1">Multi-pass membrane protein</topology>
    </subcellularLocation>
</comment>
<keyword evidence="8" id="KW-1185">Reference proteome</keyword>
<proteinExistence type="inferred from homology"/>
<keyword evidence="5 6" id="KW-0472">Membrane</keyword>
<evidence type="ECO:0000313" key="7">
    <source>
        <dbReference type="EMBL" id="MBB5571686.1"/>
    </source>
</evidence>
<evidence type="ECO:0000313" key="8">
    <source>
        <dbReference type="Proteomes" id="UP000549882"/>
    </source>
</evidence>
<dbReference type="Proteomes" id="UP000549882">
    <property type="component" value="Unassembled WGS sequence"/>
</dbReference>
<dbReference type="AlphaFoldDB" id="A0A7W9CZF8"/>
<dbReference type="PANTHER" id="PTHR33514">
    <property type="entry name" value="PROTEIN ABCI12, CHLOROPLASTIC"/>
    <property type="match status" value="1"/>
</dbReference>
<keyword evidence="3 6" id="KW-0812">Transmembrane</keyword>
<evidence type="ECO:0000256" key="4">
    <source>
        <dbReference type="ARBA" id="ARBA00022989"/>
    </source>
</evidence>
<evidence type="ECO:0000256" key="3">
    <source>
        <dbReference type="ARBA" id="ARBA00022692"/>
    </source>
</evidence>
<accession>A0A7W9CZF8</accession>
<sequence length="200" mass="21505">MQTLYVDASTWMHRMAPRLKLGALVVLGLLLFLTDNLALLGLAVAIGALLFFSTGLPASEALKRLRPVILTIVVVALFSLIFNPVHVAVVTVLRLTALMLFAAVVTATTSIAAFIDEITALAAPLEKAGLLKAADIGLAVGLVVRFVPEILDRYRAIREAHEARGIKIRFTTALVPLIILTLRDADNIAAAIDARGIRRH</sequence>
<organism evidence="7 8">
    <name type="scientific">Rhizobium paranaense</name>
    <dbReference type="NCBI Taxonomy" id="1650438"/>
    <lineage>
        <taxon>Bacteria</taxon>
        <taxon>Pseudomonadati</taxon>
        <taxon>Pseudomonadota</taxon>
        <taxon>Alphaproteobacteria</taxon>
        <taxon>Hyphomicrobiales</taxon>
        <taxon>Rhizobiaceae</taxon>
        <taxon>Rhizobium/Agrobacterium group</taxon>
        <taxon>Rhizobium</taxon>
    </lineage>
</organism>
<evidence type="ECO:0000256" key="5">
    <source>
        <dbReference type="ARBA" id="ARBA00023136"/>
    </source>
</evidence>
<dbReference type="RefSeq" id="WP_107107218.1">
    <property type="nucleotide sequence ID" value="NZ_JACHBI010000001.1"/>
</dbReference>
<dbReference type="EMBL" id="JACHBI010000001">
    <property type="protein sequence ID" value="MBB5571686.1"/>
    <property type="molecule type" value="Genomic_DNA"/>
</dbReference>
<reference evidence="7 8" key="1">
    <citation type="submission" date="2020-08" db="EMBL/GenBank/DDBJ databases">
        <title>Genomic Encyclopedia of Type Strains, Phase IV (KMG-V): Genome sequencing to study the core and pangenomes of soil and plant-associated prokaryotes.</title>
        <authorList>
            <person name="Whitman W."/>
        </authorList>
    </citation>
    <scope>NUCLEOTIDE SEQUENCE [LARGE SCALE GENOMIC DNA]</scope>
    <source>
        <strain evidence="7 8">SEMIA 4064</strain>
    </source>
</reference>
<name>A0A7W9CZF8_9HYPH</name>
<feature type="transmembrane region" description="Helical" evidence="6">
    <location>
        <begin position="21"/>
        <end position="52"/>
    </location>
</feature>